<dbReference type="Gene3D" id="1.10.530.10">
    <property type="match status" value="1"/>
</dbReference>
<dbReference type="InterPro" id="IPR023346">
    <property type="entry name" value="Lysozyme-like_dom_sf"/>
</dbReference>
<name>A0A8J6U2N5_9FLAO</name>
<dbReference type="Proteomes" id="UP000652681">
    <property type="component" value="Unassembled WGS sequence"/>
</dbReference>
<dbReference type="EMBL" id="JACVEL010000009">
    <property type="protein sequence ID" value="MBC9813375.1"/>
    <property type="molecule type" value="Genomic_DNA"/>
</dbReference>
<accession>A0A8J6U2N5</accession>
<protein>
    <submittedName>
        <fullName evidence="2">Transglycosylase SLT domain-containing protein</fullName>
    </submittedName>
</protein>
<gene>
    <name evidence="2" type="ORF">H9Y05_12930</name>
</gene>
<dbReference type="Pfam" id="PF01464">
    <property type="entry name" value="SLT"/>
    <property type="match status" value="1"/>
</dbReference>
<dbReference type="SUPFAM" id="SSF53955">
    <property type="entry name" value="Lysozyme-like"/>
    <property type="match status" value="1"/>
</dbReference>
<proteinExistence type="predicted"/>
<evidence type="ECO:0000259" key="1">
    <source>
        <dbReference type="Pfam" id="PF01464"/>
    </source>
</evidence>
<feature type="domain" description="Transglycosylase SLT" evidence="1">
    <location>
        <begin position="142"/>
        <end position="213"/>
    </location>
</feature>
<evidence type="ECO:0000313" key="3">
    <source>
        <dbReference type="Proteomes" id="UP000652681"/>
    </source>
</evidence>
<comment type="caution">
    <text evidence="2">The sequence shown here is derived from an EMBL/GenBank/DDBJ whole genome shotgun (WGS) entry which is preliminary data.</text>
</comment>
<dbReference type="InterPro" id="IPR008258">
    <property type="entry name" value="Transglycosylase_SLT_dom_1"/>
</dbReference>
<dbReference type="PROSITE" id="PS51257">
    <property type="entry name" value="PROKAR_LIPOPROTEIN"/>
    <property type="match status" value="1"/>
</dbReference>
<keyword evidence="3" id="KW-1185">Reference proteome</keyword>
<reference evidence="2" key="1">
    <citation type="submission" date="2020-09" db="EMBL/GenBank/DDBJ databases">
        <title>Taishania pollutisoli gen. nov., sp. nov., Isolated from Tetrabromobisphenol A-Contaminated Soil.</title>
        <authorList>
            <person name="Chen Q."/>
        </authorList>
    </citation>
    <scope>NUCLEOTIDE SEQUENCE</scope>
    <source>
        <strain evidence="2">CZZ-1</strain>
    </source>
</reference>
<organism evidence="2 3">
    <name type="scientific">Taishania pollutisoli</name>
    <dbReference type="NCBI Taxonomy" id="2766479"/>
    <lineage>
        <taxon>Bacteria</taxon>
        <taxon>Pseudomonadati</taxon>
        <taxon>Bacteroidota</taxon>
        <taxon>Flavobacteriia</taxon>
        <taxon>Flavobacteriales</taxon>
        <taxon>Crocinitomicaceae</taxon>
        <taxon>Taishania</taxon>
    </lineage>
</organism>
<evidence type="ECO:0000313" key="2">
    <source>
        <dbReference type="EMBL" id="MBC9813375.1"/>
    </source>
</evidence>
<sequence length="317" mass="35905">MRILISLSLAGTIAFTACSQTSSYDHEKIDVIKDNNSSVLMDAAMLYQDKWSELAQPQFWKKIMRLSPDSCIINVASTRQIIAITSFAQWRSQTEEQKERYKDSIKLAYNLDTTERIYVTTGKNDFYRFSDVYPSLSKGVEAFERYNVDPWYAQAILLIESPGQLKKSSAGAYGAFQLMPAVARNQGLIVNKTVDERKDFDRSAYAASRLIRTICIPEARKIVQKHQLSYNEQDLWFRLLVLHVYHAGALNVAAAVDKIAPKKGGQELITALWQTTAANFGNNSQNYTQLALASQLILHELVHENSDYVHACMTNKE</sequence>
<dbReference type="AlphaFoldDB" id="A0A8J6U2N5"/>
<dbReference type="RefSeq" id="WP_216714531.1">
    <property type="nucleotide sequence ID" value="NZ_JACVEL010000009.1"/>
</dbReference>